<accession>A0A923RRQ7</accession>
<sequence>MGYNGIKLSVIIPVYNTSAYLRKCLDSVVEAVSQVEEPVEVLIINDGSTDESPKIIQDYCKKYPQFLKQFDKANGGLSDVKNYGLERANGDFVIFLDSDDYIEPSMYQDMLLAIEKEDADIAVCDIKLVYDDDSLNRVWSCAVPARTGNFAKVIDMSMMPASWNKIVRRSLYSGLTFPVGKNNEDVAVTPIILGRAKKIAIVEKPYYNYYQRTGSIQNSAFNEKRFVILETAKMCEERIKELDEEKQEQIKGSVYLHQILSLAFYPIRMEKFKRRYELLKKYMEQVYVMYPNIWENFEIKEFITWENWFVRFYRRVSVHLLKHHNLYATCVFWSFYNIALNLYQQIKRK</sequence>
<keyword evidence="5" id="KW-1185">Reference proteome</keyword>
<evidence type="ECO:0000259" key="3">
    <source>
        <dbReference type="Pfam" id="PF00535"/>
    </source>
</evidence>
<dbReference type="PANTHER" id="PTHR22916:SF51">
    <property type="entry name" value="GLYCOSYLTRANSFERASE EPSH-RELATED"/>
    <property type="match status" value="1"/>
</dbReference>
<comment type="caution">
    <text evidence="4">The sequence shown here is derived from an EMBL/GenBank/DDBJ whole genome shotgun (WGS) entry which is preliminary data.</text>
</comment>
<evidence type="ECO:0000313" key="4">
    <source>
        <dbReference type="EMBL" id="MBC5712808.1"/>
    </source>
</evidence>
<reference evidence="4" key="1">
    <citation type="submission" date="2020-08" db="EMBL/GenBank/DDBJ databases">
        <title>Genome public.</title>
        <authorList>
            <person name="Liu C."/>
            <person name="Sun Q."/>
        </authorList>
    </citation>
    <scope>NUCLEOTIDE SEQUENCE</scope>
    <source>
        <strain evidence="4">BX1005</strain>
    </source>
</reference>
<feature type="domain" description="Glycosyltransferase 2-like" evidence="3">
    <location>
        <begin position="9"/>
        <end position="138"/>
    </location>
</feature>
<dbReference type="SUPFAM" id="SSF53448">
    <property type="entry name" value="Nucleotide-diphospho-sugar transferases"/>
    <property type="match status" value="1"/>
</dbReference>
<evidence type="ECO:0000313" key="5">
    <source>
        <dbReference type="Proteomes" id="UP000606720"/>
    </source>
</evidence>
<dbReference type="RefSeq" id="WP_186865858.1">
    <property type="nucleotide sequence ID" value="NZ_JACOPH010000001.1"/>
</dbReference>
<protein>
    <submittedName>
        <fullName evidence="4">Glycosyltransferase</fullName>
    </submittedName>
</protein>
<dbReference type="EMBL" id="JACOPH010000001">
    <property type="protein sequence ID" value="MBC5712808.1"/>
    <property type="molecule type" value="Genomic_DNA"/>
</dbReference>
<organism evidence="4 5">
    <name type="scientific">Roseburia zhanii</name>
    <dbReference type="NCBI Taxonomy" id="2763064"/>
    <lineage>
        <taxon>Bacteria</taxon>
        <taxon>Bacillati</taxon>
        <taxon>Bacillota</taxon>
        <taxon>Clostridia</taxon>
        <taxon>Lachnospirales</taxon>
        <taxon>Lachnospiraceae</taxon>
        <taxon>Roseburia</taxon>
    </lineage>
</organism>
<dbReference type="InterPro" id="IPR029044">
    <property type="entry name" value="Nucleotide-diphossugar_trans"/>
</dbReference>
<dbReference type="CDD" id="cd00761">
    <property type="entry name" value="Glyco_tranf_GTA_type"/>
    <property type="match status" value="1"/>
</dbReference>
<keyword evidence="2" id="KW-0808">Transferase</keyword>
<dbReference type="Pfam" id="PF00535">
    <property type="entry name" value="Glycos_transf_2"/>
    <property type="match status" value="1"/>
</dbReference>
<dbReference type="InterPro" id="IPR001173">
    <property type="entry name" value="Glyco_trans_2-like"/>
</dbReference>
<dbReference type="GO" id="GO:0016757">
    <property type="term" value="F:glycosyltransferase activity"/>
    <property type="evidence" value="ECO:0007669"/>
    <property type="project" value="UniProtKB-KW"/>
</dbReference>
<dbReference type="Gene3D" id="3.90.550.10">
    <property type="entry name" value="Spore Coat Polysaccharide Biosynthesis Protein SpsA, Chain A"/>
    <property type="match status" value="1"/>
</dbReference>
<evidence type="ECO:0000256" key="1">
    <source>
        <dbReference type="ARBA" id="ARBA00022676"/>
    </source>
</evidence>
<keyword evidence="1" id="KW-0328">Glycosyltransferase</keyword>
<gene>
    <name evidence="4" type="ORF">H8S17_01055</name>
</gene>
<dbReference type="Proteomes" id="UP000606720">
    <property type="component" value="Unassembled WGS sequence"/>
</dbReference>
<evidence type="ECO:0000256" key="2">
    <source>
        <dbReference type="ARBA" id="ARBA00022679"/>
    </source>
</evidence>
<dbReference type="PANTHER" id="PTHR22916">
    <property type="entry name" value="GLYCOSYLTRANSFERASE"/>
    <property type="match status" value="1"/>
</dbReference>
<name>A0A923RRQ7_9FIRM</name>
<dbReference type="AlphaFoldDB" id="A0A923RRQ7"/>
<proteinExistence type="predicted"/>